<keyword evidence="3" id="KW-0732">Signal</keyword>
<evidence type="ECO:0000256" key="1">
    <source>
        <dbReference type="ARBA" id="ARBA00010541"/>
    </source>
</evidence>
<dbReference type="PANTHER" id="PTHR22939:SF129">
    <property type="entry name" value="SERINE PROTEASE HTRA2, MITOCHONDRIAL"/>
    <property type="match status" value="1"/>
</dbReference>
<dbReference type="Gene3D" id="2.30.42.10">
    <property type="match status" value="2"/>
</dbReference>
<name>A0A538T9B0_UNCEI</name>
<organism evidence="5 6">
    <name type="scientific">Eiseniibacteriota bacterium</name>
    <dbReference type="NCBI Taxonomy" id="2212470"/>
    <lineage>
        <taxon>Bacteria</taxon>
        <taxon>Candidatus Eiseniibacteriota</taxon>
    </lineage>
</organism>
<comment type="similarity">
    <text evidence="1">Belongs to the peptidase S1C family.</text>
</comment>
<feature type="region of interest" description="Disordered" evidence="2">
    <location>
        <begin position="132"/>
        <end position="151"/>
    </location>
</feature>
<dbReference type="Pfam" id="PF13180">
    <property type="entry name" value="PDZ_2"/>
    <property type="match status" value="2"/>
</dbReference>
<dbReference type="InterPro" id="IPR001478">
    <property type="entry name" value="PDZ"/>
</dbReference>
<dbReference type="PROSITE" id="PS50106">
    <property type="entry name" value="PDZ"/>
    <property type="match status" value="2"/>
</dbReference>
<comment type="caution">
    <text evidence="5">The sequence shown here is derived from an EMBL/GenBank/DDBJ whole genome shotgun (WGS) entry which is preliminary data.</text>
</comment>
<sequence>MRTQASLGLAGLGLSLIVLLSAVPAARADRDSDSHGWLGIYTQALTSELREGLEYRGDGVLVNRVVPGSPADKAGIEKGDVIVSVNMRSVDSPDKLADIVGSHRGGDEVSLRVVRGVERRTFDVTLAAREYAEGQRGEDTPSVKDKDLDKKIEGGVDKDLDKEIEKSLKDLDKDKSGGDVPEPPEAPPTPDRREIRRMIRDGQGDVRAFGLPGRGRLGVRVQDLDEDLRGDFETDKGALVTDVVEDSPADRAGLKKGDVITQVGGTSVQNSSDLIEAMRGKEGRVSVEFYRHGARHSVQVLLDTPGPRGNGGPRIYSWRGDDDRRPDLGGPGADDLRRQIDDLREQIQQLRRDIEEMKRER</sequence>
<feature type="domain" description="PDZ" evidence="4">
    <location>
        <begin position="214"/>
        <end position="293"/>
    </location>
</feature>
<dbReference type="Proteomes" id="UP000317716">
    <property type="component" value="Unassembled WGS sequence"/>
</dbReference>
<feature type="region of interest" description="Disordered" evidence="2">
    <location>
        <begin position="169"/>
        <end position="194"/>
    </location>
</feature>
<evidence type="ECO:0000256" key="2">
    <source>
        <dbReference type="SAM" id="MobiDB-lite"/>
    </source>
</evidence>
<reference evidence="5 6" key="1">
    <citation type="journal article" date="2019" name="Nat. Microbiol.">
        <title>Mediterranean grassland soil C-N compound turnover is dependent on rainfall and depth, and is mediated by genomically divergent microorganisms.</title>
        <authorList>
            <person name="Diamond S."/>
            <person name="Andeer P.F."/>
            <person name="Li Z."/>
            <person name="Crits-Christoph A."/>
            <person name="Burstein D."/>
            <person name="Anantharaman K."/>
            <person name="Lane K.R."/>
            <person name="Thomas B.C."/>
            <person name="Pan C."/>
            <person name="Northen T.R."/>
            <person name="Banfield J.F."/>
        </authorList>
    </citation>
    <scope>NUCLEOTIDE SEQUENCE [LARGE SCALE GENOMIC DNA]</scope>
    <source>
        <strain evidence="5">WS_2</strain>
    </source>
</reference>
<evidence type="ECO:0000313" key="6">
    <source>
        <dbReference type="Proteomes" id="UP000317716"/>
    </source>
</evidence>
<feature type="signal peptide" evidence="3">
    <location>
        <begin position="1"/>
        <end position="28"/>
    </location>
</feature>
<evidence type="ECO:0000256" key="3">
    <source>
        <dbReference type="SAM" id="SignalP"/>
    </source>
</evidence>
<dbReference type="SMART" id="SM00228">
    <property type="entry name" value="PDZ"/>
    <property type="match status" value="2"/>
</dbReference>
<dbReference type="SUPFAM" id="SSF50156">
    <property type="entry name" value="PDZ domain-like"/>
    <property type="match status" value="2"/>
</dbReference>
<proteinExistence type="inferred from homology"/>
<feature type="domain" description="PDZ" evidence="4">
    <location>
        <begin position="22"/>
        <end position="117"/>
    </location>
</feature>
<feature type="region of interest" description="Disordered" evidence="2">
    <location>
        <begin position="305"/>
        <end position="337"/>
    </location>
</feature>
<gene>
    <name evidence="5" type="ORF">E6K72_00945</name>
</gene>
<feature type="chain" id="PRO_5021937279" evidence="3">
    <location>
        <begin position="29"/>
        <end position="361"/>
    </location>
</feature>
<dbReference type="InterPro" id="IPR036034">
    <property type="entry name" value="PDZ_sf"/>
</dbReference>
<evidence type="ECO:0000259" key="4">
    <source>
        <dbReference type="PROSITE" id="PS50106"/>
    </source>
</evidence>
<dbReference type="AlphaFoldDB" id="A0A538T9B0"/>
<accession>A0A538T9B0</accession>
<protein>
    <submittedName>
        <fullName evidence="5">PDZ domain-containing protein</fullName>
    </submittedName>
</protein>
<evidence type="ECO:0000313" key="5">
    <source>
        <dbReference type="EMBL" id="TMQ60167.1"/>
    </source>
</evidence>
<dbReference type="EMBL" id="VBOS01000029">
    <property type="protein sequence ID" value="TMQ60167.1"/>
    <property type="molecule type" value="Genomic_DNA"/>
</dbReference>
<dbReference type="PANTHER" id="PTHR22939">
    <property type="entry name" value="SERINE PROTEASE FAMILY S1C HTRA-RELATED"/>
    <property type="match status" value="1"/>
</dbReference>